<protein>
    <submittedName>
        <fullName evidence="2">G-D-S-L family lipolytic protein</fullName>
    </submittedName>
</protein>
<organism evidence="2 3">
    <name type="scientific">Amycolatopsis acidicola</name>
    <dbReference type="NCBI Taxonomy" id="2596893"/>
    <lineage>
        <taxon>Bacteria</taxon>
        <taxon>Bacillati</taxon>
        <taxon>Actinomycetota</taxon>
        <taxon>Actinomycetes</taxon>
        <taxon>Pseudonocardiales</taxon>
        <taxon>Pseudonocardiaceae</taxon>
        <taxon>Amycolatopsis</taxon>
    </lineage>
</organism>
<dbReference type="OrthoDB" id="5196031at2"/>
<dbReference type="Gene3D" id="3.40.50.1110">
    <property type="entry name" value="SGNH hydrolase"/>
    <property type="match status" value="1"/>
</dbReference>
<dbReference type="EMBL" id="VMNW02000002">
    <property type="protein sequence ID" value="KAA9166344.1"/>
    <property type="molecule type" value="Genomic_DNA"/>
</dbReference>
<dbReference type="InterPro" id="IPR036514">
    <property type="entry name" value="SGNH_hydro_sf"/>
</dbReference>
<dbReference type="GO" id="GO:0004622">
    <property type="term" value="F:phosphatidylcholine lysophospholipase activity"/>
    <property type="evidence" value="ECO:0007669"/>
    <property type="project" value="TreeGrafter"/>
</dbReference>
<dbReference type="Pfam" id="PF13472">
    <property type="entry name" value="Lipase_GDSL_2"/>
    <property type="match status" value="1"/>
</dbReference>
<comment type="caution">
    <text evidence="2">The sequence shown here is derived from an EMBL/GenBank/DDBJ whole genome shotgun (WGS) entry which is preliminary data.</text>
</comment>
<dbReference type="AlphaFoldDB" id="A0A5N0VM02"/>
<dbReference type="PANTHER" id="PTHR30383:SF5">
    <property type="entry name" value="SGNH HYDROLASE-TYPE ESTERASE DOMAIN-CONTAINING PROTEIN"/>
    <property type="match status" value="1"/>
</dbReference>
<evidence type="ECO:0000259" key="1">
    <source>
        <dbReference type="Pfam" id="PF13472"/>
    </source>
</evidence>
<dbReference type="Proteomes" id="UP000319769">
    <property type="component" value="Unassembled WGS sequence"/>
</dbReference>
<gene>
    <name evidence="2" type="ORF">FPZ12_001910</name>
</gene>
<dbReference type="RefSeq" id="WP_144750650.1">
    <property type="nucleotide sequence ID" value="NZ_VMNW02000002.1"/>
</dbReference>
<reference evidence="2" key="1">
    <citation type="submission" date="2019-09" db="EMBL/GenBank/DDBJ databases">
        <authorList>
            <person name="Teo W.F.A."/>
            <person name="Duangmal K."/>
        </authorList>
    </citation>
    <scope>NUCLEOTIDE SEQUENCE [LARGE SCALE GENOMIC DNA]</scope>
    <source>
        <strain evidence="2">K81G1</strain>
    </source>
</reference>
<name>A0A5N0VM02_9PSEU</name>
<accession>A0A5N0VM02</accession>
<evidence type="ECO:0000313" key="3">
    <source>
        <dbReference type="Proteomes" id="UP000319769"/>
    </source>
</evidence>
<dbReference type="InterPro" id="IPR051532">
    <property type="entry name" value="Ester_Hydrolysis_Enzymes"/>
</dbReference>
<dbReference type="SUPFAM" id="SSF52266">
    <property type="entry name" value="SGNH hydrolase"/>
    <property type="match status" value="1"/>
</dbReference>
<keyword evidence="3" id="KW-1185">Reference proteome</keyword>
<feature type="domain" description="SGNH hydrolase-type esterase" evidence="1">
    <location>
        <begin position="9"/>
        <end position="170"/>
    </location>
</feature>
<dbReference type="InterPro" id="IPR013830">
    <property type="entry name" value="SGNH_hydro"/>
</dbReference>
<dbReference type="PANTHER" id="PTHR30383">
    <property type="entry name" value="THIOESTERASE 1/PROTEASE 1/LYSOPHOSPHOLIPASE L1"/>
    <property type="match status" value="1"/>
</dbReference>
<proteinExistence type="predicted"/>
<sequence length="189" mass="20572">MTLDLRVCFLGDSFVAGVGDPEYRGWAGRVAARTGQPLTCYNLGVRRETSEDVRARWRAECAPRLRGEVNALVLSFGVNDTLQGLPPETTVANLVAMLGEWPTLVVGPPPIADDEQNRRIAALGQALRAACAERTTPYVDVFGPLRDTKSWMREVEAGDGAHPAADGYAAYAELVHPQWTTWLASLSPH</sequence>
<evidence type="ECO:0000313" key="2">
    <source>
        <dbReference type="EMBL" id="KAA9166344.1"/>
    </source>
</evidence>